<feature type="chain" id="PRO_5046616548" evidence="4">
    <location>
        <begin position="18"/>
        <end position="222"/>
    </location>
</feature>
<evidence type="ECO:0000313" key="5">
    <source>
        <dbReference type="EMBL" id="KAK7468526.1"/>
    </source>
</evidence>
<proteinExistence type="inferred from homology"/>
<gene>
    <name evidence="5" type="ORF">VKT23_003030</name>
</gene>
<dbReference type="PANTHER" id="PTHR22925">
    <property type="entry name" value="GLYCOSYL HYDROLASE 43 FAMILY MEMBER"/>
    <property type="match status" value="1"/>
</dbReference>
<keyword evidence="6" id="KW-1185">Reference proteome</keyword>
<dbReference type="Gene3D" id="2.115.10.20">
    <property type="entry name" value="Glycosyl hydrolase domain, family 43"/>
    <property type="match status" value="1"/>
</dbReference>
<dbReference type="Pfam" id="PF04616">
    <property type="entry name" value="Glyco_hydro_43"/>
    <property type="match status" value="1"/>
</dbReference>
<dbReference type="PANTHER" id="PTHR22925:SF3">
    <property type="entry name" value="GLYCOSYL HYDROLASE FAMILY PROTEIN 43"/>
    <property type="match status" value="1"/>
</dbReference>
<evidence type="ECO:0000256" key="1">
    <source>
        <dbReference type="ARBA" id="ARBA00009865"/>
    </source>
</evidence>
<evidence type="ECO:0000256" key="2">
    <source>
        <dbReference type="ARBA" id="ARBA00022801"/>
    </source>
</evidence>
<dbReference type="InterPro" id="IPR023296">
    <property type="entry name" value="Glyco_hydro_beta-prop_sf"/>
</dbReference>
<keyword evidence="2" id="KW-0378">Hydrolase</keyword>
<comment type="similarity">
    <text evidence="1">Belongs to the glycosyl hydrolase 43 family.</text>
</comment>
<sequence>MVSWFLTFLALLGAAHAAVIVPGATWTDSSGNVIQAHGGGFLKVGSTFYWFGEDKTLNSALFHAVSCYTSSDLVSWSRQNDALTPIAGTMISTSNIVERPKVVFNSRNQEYVMWFHSDSSNYGAAMVGVATAKTPCGPYTYKGSFQPLGAQSRDMGLFQDDDGTAYLLYASDNNQNFKISRLDANYYNVTTQVSVLSGSTLESPGIIKKNGVSCRVIGTGQD</sequence>
<comment type="caution">
    <text evidence="5">The sequence shown here is derived from an EMBL/GenBank/DDBJ whole genome shotgun (WGS) entry which is preliminary data.</text>
</comment>
<dbReference type="InterPro" id="IPR006710">
    <property type="entry name" value="Glyco_hydro_43"/>
</dbReference>
<dbReference type="SUPFAM" id="SSF75005">
    <property type="entry name" value="Arabinanase/levansucrase/invertase"/>
    <property type="match status" value="1"/>
</dbReference>
<keyword evidence="4" id="KW-0732">Signal</keyword>
<dbReference type="Proteomes" id="UP001498398">
    <property type="component" value="Unassembled WGS sequence"/>
</dbReference>
<organism evidence="5 6">
    <name type="scientific">Marasmiellus scandens</name>
    <dbReference type="NCBI Taxonomy" id="2682957"/>
    <lineage>
        <taxon>Eukaryota</taxon>
        <taxon>Fungi</taxon>
        <taxon>Dikarya</taxon>
        <taxon>Basidiomycota</taxon>
        <taxon>Agaricomycotina</taxon>
        <taxon>Agaricomycetes</taxon>
        <taxon>Agaricomycetidae</taxon>
        <taxon>Agaricales</taxon>
        <taxon>Marasmiineae</taxon>
        <taxon>Omphalotaceae</taxon>
        <taxon>Marasmiellus</taxon>
    </lineage>
</organism>
<dbReference type="EMBL" id="JBANRG010000003">
    <property type="protein sequence ID" value="KAK7468526.1"/>
    <property type="molecule type" value="Genomic_DNA"/>
</dbReference>
<evidence type="ECO:0000256" key="4">
    <source>
        <dbReference type="SAM" id="SignalP"/>
    </source>
</evidence>
<evidence type="ECO:0000256" key="3">
    <source>
        <dbReference type="ARBA" id="ARBA00023295"/>
    </source>
</evidence>
<evidence type="ECO:0000313" key="6">
    <source>
        <dbReference type="Proteomes" id="UP001498398"/>
    </source>
</evidence>
<protein>
    <submittedName>
        <fullName evidence="5">Uncharacterized protein</fullName>
    </submittedName>
</protein>
<name>A0ABR1JVZ7_9AGAR</name>
<accession>A0ABR1JVZ7</accession>
<feature type="signal peptide" evidence="4">
    <location>
        <begin position="1"/>
        <end position="17"/>
    </location>
</feature>
<keyword evidence="3" id="KW-0326">Glycosidase</keyword>
<reference evidence="5 6" key="1">
    <citation type="submission" date="2024-01" db="EMBL/GenBank/DDBJ databases">
        <title>A draft genome for the cacao thread blight pathogen Marasmiellus scandens.</title>
        <authorList>
            <person name="Baruah I.K."/>
            <person name="Leung J."/>
            <person name="Bukari Y."/>
            <person name="Amoako-Attah I."/>
            <person name="Meinhardt L.W."/>
            <person name="Bailey B.A."/>
            <person name="Cohen S.P."/>
        </authorList>
    </citation>
    <scope>NUCLEOTIDE SEQUENCE [LARGE SCALE GENOMIC DNA]</scope>
    <source>
        <strain evidence="5 6">GH-19</strain>
    </source>
</reference>